<dbReference type="RefSeq" id="WP_343819117.1">
    <property type="nucleotide sequence ID" value="NZ_BAAAFA010000019.1"/>
</dbReference>
<accession>A0ABN1LBI1</accession>
<dbReference type="InterPro" id="IPR049802">
    <property type="entry name" value="RhsC-like_FIX"/>
</dbReference>
<gene>
    <name evidence="1" type="ORF">GCM10009111_34870</name>
</gene>
<keyword evidence="2" id="KW-1185">Reference proteome</keyword>
<protein>
    <submittedName>
        <fullName evidence="1">Uncharacterized protein</fullName>
    </submittedName>
</protein>
<evidence type="ECO:0000313" key="1">
    <source>
        <dbReference type="EMBL" id="GAA0824238.1"/>
    </source>
</evidence>
<reference evidence="1 2" key="1">
    <citation type="journal article" date="2019" name="Int. J. Syst. Evol. Microbiol.">
        <title>The Global Catalogue of Microorganisms (GCM) 10K type strain sequencing project: providing services to taxonomists for standard genome sequencing and annotation.</title>
        <authorList>
            <consortium name="The Broad Institute Genomics Platform"/>
            <consortium name="The Broad Institute Genome Sequencing Center for Infectious Disease"/>
            <person name="Wu L."/>
            <person name="Ma J."/>
        </authorList>
    </citation>
    <scope>NUCLEOTIDE SEQUENCE [LARGE SCALE GENOMIC DNA]</scope>
    <source>
        <strain evidence="1 2">JCM 15608</strain>
    </source>
</reference>
<comment type="caution">
    <text evidence="1">The sequence shown here is derived from an EMBL/GenBank/DDBJ whole genome shotgun (WGS) entry which is preliminary data.</text>
</comment>
<name>A0ABN1LBI1_9GAMM</name>
<organism evidence="1 2">
    <name type="scientific">Colwellia asteriadis</name>
    <dbReference type="NCBI Taxonomy" id="517723"/>
    <lineage>
        <taxon>Bacteria</taxon>
        <taxon>Pseudomonadati</taxon>
        <taxon>Pseudomonadota</taxon>
        <taxon>Gammaproteobacteria</taxon>
        <taxon>Alteromonadales</taxon>
        <taxon>Colwelliaceae</taxon>
        <taxon>Colwellia</taxon>
    </lineage>
</organism>
<evidence type="ECO:0000313" key="2">
    <source>
        <dbReference type="Proteomes" id="UP001500021"/>
    </source>
</evidence>
<dbReference type="EMBL" id="BAAAFA010000019">
    <property type="protein sequence ID" value="GAA0824238.1"/>
    <property type="molecule type" value="Genomic_DNA"/>
</dbReference>
<sequence>MNDDQPAVVNSENHWYNRLISRSGHELRFDDDDIIPNIILQTLGGEHYLELNAHTEGRHYIKWLARVGSISFEAAEDVRFSAGHPEGNIDMSIGGYQRIDAKSSVDITVNADQITKRNSLEIQSGTHVNHTAKNILLESRGTTSLLTERSISAVANQNILWQSEQGNLSITAPVGSTLLNADGDIRIEGTGSGDIILFNEGGMIKLDSGGNVELIGSDVLTLSGQVVTLDGEVAYDIESPVSASAPSAAQPPAITRVSSFNLTKYGTTPPAQDIELEYIYQDGEPVQEAPYTLILNDGTTIEGTLDTSGKANLSGMPPGQYTVQYGEDARDYTPIENTTPNPLYGQITPKAAIEMVESGDTSLLSEAGAIAAGAGDWLWGTLQGDFNKNPSTSQIVVGTIISMIPVIDQVMDVRDVCANVMLLTDDDETNDTAGWIALALTGIGFVPVIGSAIKGVGKVIIENAGEVLTPALAVLRELGKGDPVKFLRDIDWAGLTKQAIDLVKEKIVSIRGAFDDIVDSWYLKRIIPDEALDSLKNSSKKLGEILPKVEQGITQGMQDLEKKFSKALDEYTGELAHVGITSVPNKIRADQLKAPKGNELKGAKAIHRNIDELLINGKVPSIRKGAFNDWFNELSIEEMDLLWENKSVREAIEARIRKPGGYHEWYMVSRTPTFKNWGMSMEEIKAFRTEIPELKWISPHNGKIGGHGKNGSGTFHNELLKIIDNSNSPTEFKGKLNTLISKWKIDPSIIPLTK</sequence>
<proteinExistence type="predicted"/>
<dbReference type="Proteomes" id="UP001500021">
    <property type="component" value="Unassembled WGS sequence"/>
</dbReference>
<dbReference type="CDD" id="cd20746">
    <property type="entry name" value="FIX_Ntox15_NUC_DUF4112_RhsA-like"/>
    <property type="match status" value="1"/>
</dbReference>